<evidence type="ECO:0000313" key="2">
    <source>
        <dbReference type="Proteomes" id="UP001158576"/>
    </source>
</evidence>
<protein>
    <submittedName>
        <fullName evidence="1">Oidioi.mRNA.OKI2018_I69.chr1.g1622.t1.cds</fullName>
    </submittedName>
</protein>
<gene>
    <name evidence="1" type="ORF">OKIOD_LOCUS10387</name>
</gene>
<accession>A0ABN7SQ59</accession>
<name>A0ABN7SQ59_OIKDI</name>
<organism evidence="1 2">
    <name type="scientific">Oikopleura dioica</name>
    <name type="common">Tunicate</name>
    <dbReference type="NCBI Taxonomy" id="34765"/>
    <lineage>
        <taxon>Eukaryota</taxon>
        <taxon>Metazoa</taxon>
        <taxon>Chordata</taxon>
        <taxon>Tunicata</taxon>
        <taxon>Appendicularia</taxon>
        <taxon>Copelata</taxon>
        <taxon>Oikopleuridae</taxon>
        <taxon>Oikopleura</taxon>
    </lineage>
</organism>
<evidence type="ECO:0000313" key="1">
    <source>
        <dbReference type="EMBL" id="CAG5104870.1"/>
    </source>
</evidence>
<dbReference type="Proteomes" id="UP001158576">
    <property type="component" value="Chromosome 1"/>
</dbReference>
<reference evidence="1 2" key="1">
    <citation type="submission" date="2021-04" db="EMBL/GenBank/DDBJ databases">
        <authorList>
            <person name="Bliznina A."/>
        </authorList>
    </citation>
    <scope>NUCLEOTIDE SEQUENCE [LARGE SCALE GENOMIC DNA]</scope>
</reference>
<keyword evidence="2" id="KW-1185">Reference proteome</keyword>
<proteinExistence type="predicted"/>
<sequence>MIFSLLFSGTNALYNEEFVGTCNAPTTLDFQKLKFIPWQIDFESPWLKVSNPVSPEVNEFYLDEGIRDDMCWGMRYSIMNNVKFHSRNLGGKFDLYIPKEIPDWMSVRCTSEEKEPCTSFEIQYCCPSTFDNDEELEKAERPFPVFNYEQQGSCSDGALQFENDGSFIDIDDDSEFLSHWFEATNPSSPEVNGLFFNPGTRRDICRGIRLKNMGYDFSSYLFGGEKNVTSATPDWMTVRCGDPNCHTFEAKYCCPALEELDSSIVRPDIKLHDSIKKLVDTITNAPEIKRGRFKNRMTQKLKTIKDVLLVDFWNRAKDCFAEFSAPKNLLESGTTEDEIRNSFTEIRSWIGQFNSRCDDKPSKYAEKMIQKMTKEEKKTLKRIRK</sequence>
<dbReference type="EMBL" id="OU015566">
    <property type="protein sequence ID" value="CAG5104870.1"/>
    <property type="molecule type" value="Genomic_DNA"/>
</dbReference>